<feature type="compositionally biased region" description="Low complexity" evidence="1">
    <location>
        <begin position="21"/>
        <end position="30"/>
    </location>
</feature>
<keyword evidence="3" id="KW-1185">Reference proteome</keyword>
<dbReference type="OrthoDB" id="168267at2759"/>
<dbReference type="Proteomes" id="UP000694044">
    <property type="component" value="Unassembled WGS sequence"/>
</dbReference>
<feature type="compositionally biased region" description="Basic residues" evidence="1">
    <location>
        <begin position="31"/>
        <end position="46"/>
    </location>
</feature>
<organism evidence="2 3">
    <name type="scientific">Phytophthora pseudosyringae</name>
    <dbReference type="NCBI Taxonomy" id="221518"/>
    <lineage>
        <taxon>Eukaryota</taxon>
        <taxon>Sar</taxon>
        <taxon>Stramenopiles</taxon>
        <taxon>Oomycota</taxon>
        <taxon>Peronosporomycetes</taxon>
        <taxon>Peronosporales</taxon>
        <taxon>Peronosporaceae</taxon>
        <taxon>Phytophthora</taxon>
    </lineage>
</organism>
<gene>
    <name evidence="2" type="ORF">PHYPSEUDO_004279</name>
</gene>
<dbReference type="EMBL" id="JAGDFM010000194">
    <property type="protein sequence ID" value="KAG7382880.1"/>
    <property type="molecule type" value="Genomic_DNA"/>
</dbReference>
<feature type="compositionally biased region" description="Polar residues" evidence="1">
    <location>
        <begin position="152"/>
        <end position="162"/>
    </location>
</feature>
<evidence type="ECO:0000313" key="2">
    <source>
        <dbReference type="EMBL" id="KAG7382880.1"/>
    </source>
</evidence>
<proteinExistence type="predicted"/>
<evidence type="ECO:0000256" key="1">
    <source>
        <dbReference type="SAM" id="MobiDB-lite"/>
    </source>
</evidence>
<accession>A0A8T1VSD5</accession>
<comment type="caution">
    <text evidence="2">The sequence shown here is derived from an EMBL/GenBank/DDBJ whole genome shotgun (WGS) entry which is preliminary data.</text>
</comment>
<feature type="region of interest" description="Disordered" evidence="1">
    <location>
        <begin position="257"/>
        <end position="283"/>
    </location>
</feature>
<dbReference type="AlphaFoldDB" id="A0A8T1VSD5"/>
<reference evidence="2" key="1">
    <citation type="submission" date="2021-02" db="EMBL/GenBank/DDBJ databases">
        <authorList>
            <person name="Palmer J.M."/>
        </authorList>
    </citation>
    <scope>NUCLEOTIDE SEQUENCE</scope>
    <source>
        <strain evidence="2">SCRP734</strain>
    </source>
</reference>
<name>A0A8T1VSD5_9STRA</name>
<evidence type="ECO:0000313" key="3">
    <source>
        <dbReference type="Proteomes" id="UP000694044"/>
    </source>
</evidence>
<sequence length="413" mass="44212">MQPLTAAEEAKAAVSDTGDNATAPGASAGAAKRRAPVKRTRRKKKKKDEPVETVEPGAAAALVSETRRPGSYRGKCLYQSRKCENERAVKRNGKPHNLCEEHRSKQNQHQRKFDAKKFSRKRRRGSVSDDDNDELPSLRSGEPSAKHHRAVATQQEAETRTPTHVVAATDEHPLTPMVPAVRGAYYYQYTAGSTPMSAPLTRLLPIQSPRGPILPPSPAVVYAHPQGAGRPGVVGSEAYPRGHVVSAGYRPGAGQMVPSGQHSPHVSHRPYLQQQGSQPPAGYSHSELVAARTLVQPQQSPSPAAVTTPVYYRNGLHAAGTPRENRGQAVTTPRVLPSLLVPPSAALLPSPFHRVSGAVPSSVQRFTPVVVTPSSSVSVSPARSAGNLLPPLVPFALRRSPTSTQSVLKPPNK</sequence>
<protein>
    <submittedName>
        <fullName evidence="2">Uncharacterized protein</fullName>
    </submittedName>
</protein>
<feature type="region of interest" description="Disordered" evidence="1">
    <location>
        <begin position="1"/>
        <end position="163"/>
    </location>
</feature>